<gene>
    <name evidence="2" type="ORF">S01H1_35687</name>
</gene>
<comment type="caution">
    <text evidence="2">The sequence shown here is derived from an EMBL/GenBank/DDBJ whole genome shotgun (WGS) entry which is preliminary data.</text>
</comment>
<dbReference type="EMBL" id="BARS01022308">
    <property type="protein sequence ID" value="GAG13047.1"/>
    <property type="molecule type" value="Genomic_DNA"/>
</dbReference>
<dbReference type="AlphaFoldDB" id="X0VPI7"/>
<accession>X0VPI7</accession>
<reference evidence="2" key="1">
    <citation type="journal article" date="2014" name="Front. Microbiol.">
        <title>High frequency of phylogenetically diverse reductive dehalogenase-homologous genes in deep subseafloor sedimentary metagenomes.</title>
        <authorList>
            <person name="Kawai M."/>
            <person name="Futagami T."/>
            <person name="Toyoda A."/>
            <person name="Takaki Y."/>
            <person name="Nishi S."/>
            <person name="Hori S."/>
            <person name="Arai W."/>
            <person name="Tsubouchi T."/>
            <person name="Morono Y."/>
            <person name="Uchiyama I."/>
            <person name="Ito T."/>
            <person name="Fujiyama A."/>
            <person name="Inagaki F."/>
            <person name="Takami H."/>
        </authorList>
    </citation>
    <scope>NUCLEOTIDE SEQUENCE</scope>
    <source>
        <strain evidence="2">Expedition CK06-06</strain>
    </source>
</reference>
<proteinExistence type="predicted"/>
<evidence type="ECO:0000313" key="2">
    <source>
        <dbReference type="EMBL" id="GAG13047.1"/>
    </source>
</evidence>
<protein>
    <submittedName>
        <fullName evidence="2">Uncharacterized protein</fullName>
    </submittedName>
</protein>
<organism evidence="2">
    <name type="scientific">marine sediment metagenome</name>
    <dbReference type="NCBI Taxonomy" id="412755"/>
    <lineage>
        <taxon>unclassified sequences</taxon>
        <taxon>metagenomes</taxon>
        <taxon>ecological metagenomes</taxon>
    </lineage>
</organism>
<feature type="non-terminal residue" evidence="2">
    <location>
        <position position="270"/>
    </location>
</feature>
<evidence type="ECO:0000256" key="1">
    <source>
        <dbReference type="SAM" id="MobiDB-lite"/>
    </source>
</evidence>
<name>X0VPI7_9ZZZZ</name>
<dbReference type="Gene3D" id="3.20.20.80">
    <property type="entry name" value="Glycosidases"/>
    <property type="match status" value="1"/>
</dbReference>
<feature type="region of interest" description="Disordered" evidence="1">
    <location>
        <begin position="53"/>
        <end position="84"/>
    </location>
</feature>
<sequence length="270" mass="30128">SAEWYKIVVPYLKRIDPYDRPVATSWQRPELKEIDINAPHWYGREAELTSDRVTAGRAARDKRHPKPVIYGEQGNGGGKTEELTPKGIGGVWDAGSARRMRVRTWTAFFNEIALVFWETSYARDGHSMNFWIGPEERQYVRALQDFAGRLDAGIGMVKVPLGGAGAKDVRAYGLRSGKRAAVYLHHAACAQCDLLRATGKPAQHRWDHDRGELRGLKVTVDSPQAAKGYWYDPRNARILKRFDAPKGPLTLAVPPFGIDLALLITEAGPP</sequence>
<feature type="non-terminal residue" evidence="2">
    <location>
        <position position="1"/>
    </location>
</feature>